<evidence type="ECO:0000256" key="8">
    <source>
        <dbReference type="ARBA" id="ARBA00022679"/>
    </source>
</evidence>
<dbReference type="PRINTS" id="PR00344">
    <property type="entry name" value="BCTRLSENSOR"/>
</dbReference>
<evidence type="ECO:0000256" key="1">
    <source>
        <dbReference type="ARBA" id="ARBA00000085"/>
    </source>
</evidence>
<dbReference type="InterPro" id="IPR050482">
    <property type="entry name" value="Sensor_HK_TwoCompSys"/>
</dbReference>
<comment type="cofactor">
    <cofactor evidence="2">
        <name>[4Fe-4S] cluster</name>
        <dbReference type="ChEBI" id="CHEBI:49883"/>
    </cofactor>
</comment>
<dbReference type="PANTHER" id="PTHR24421:SF62">
    <property type="entry name" value="SENSORY TRANSDUCTION HISTIDINE KINASE"/>
    <property type="match status" value="1"/>
</dbReference>
<evidence type="ECO:0000256" key="12">
    <source>
        <dbReference type="ARBA" id="ARBA00023012"/>
    </source>
</evidence>
<keyword evidence="13" id="KW-0411">Iron-sulfur</keyword>
<evidence type="ECO:0000256" key="3">
    <source>
        <dbReference type="ARBA" id="ARBA00004496"/>
    </source>
</evidence>
<dbReference type="InterPro" id="IPR005467">
    <property type="entry name" value="His_kinase_dom"/>
</dbReference>
<dbReference type="PIRSF" id="PIRSF037434">
    <property type="entry name" value="STHK_ChrS"/>
    <property type="match status" value="1"/>
</dbReference>
<accession>A0ABN0VRV6</accession>
<evidence type="ECO:0000259" key="17">
    <source>
        <dbReference type="PROSITE" id="PS50109"/>
    </source>
</evidence>
<keyword evidence="8" id="KW-0808">Transferase</keyword>
<dbReference type="PANTHER" id="PTHR24421">
    <property type="entry name" value="NITRATE/NITRITE SENSOR PROTEIN NARX-RELATED"/>
    <property type="match status" value="1"/>
</dbReference>
<dbReference type="Gene3D" id="3.30.565.10">
    <property type="entry name" value="Histidine kinase-like ATPase, C-terminal domain"/>
    <property type="match status" value="1"/>
</dbReference>
<sequence>MSAKDAWDWGLGRWEAYFGLVLVSTITYVLNDHPTERGLVAAGILLALVPWYVLFGRRYLGRETLGPGPYAYVAGLIMLCGAASLTAPESSLVLFAACAQCFMIVRWRESVAALVLLNTVPAVRFLHGDADAGTIVAFAVWTVVVIGFSAFFGLWIERIIAQSTERRELIRELETTRAELAEVSREAGVMAERERMAGEIHDTLAQGFTSILMLLQAADAYVGRDPEEARRQLGLAARTARENLAEARALVAALPPAPLGGSSLDEAVGRLTERMSEELGVTADYVLAGEPRRLTAGAEVVLLRIAQEGLANVRRHANAGRVEVRLAYDPESVRLEIRDDGVGFGPGTARGFGLHGMRERVGQVGGVFDVRSEPGAGTTVTVEVPA</sequence>
<evidence type="ECO:0000256" key="13">
    <source>
        <dbReference type="ARBA" id="ARBA00023014"/>
    </source>
</evidence>
<feature type="transmembrane region" description="Helical" evidence="16">
    <location>
        <begin position="70"/>
        <end position="98"/>
    </location>
</feature>
<feature type="domain" description="Histidine kinase" evidence="17">
    <location>
        <begin position="302"/>
        <end position="386"/>
    </location>
</feature>
<dbReference type="InterPro" id="IPR003594">
    <property type="entry name" value="HATPase_dom"/>
</dbReference>
<evidence type="ECO:0000256" key="6">
    <source>
        <dbReference type="ARBA" id="ARBA00022485"/>
    </source>
</evidence>
<protein>
    <recommendedName>
        <fullName evidence="5">Oxygen sensor histidine kinase NreB</fullName>
        <ecNumber evidence="4">2.7.13.3</ecNumber>
    </recommendedName>
    <alternativeName>
        <fullName evidence="15">Nitrogen regulation protein B</fullName>
    </alternativeName>
</protein>
<evidence type="ECO:0000313" key="18">
    <source>
        <dbReference type="EMBL" id="GAA0315747.1"/>
    </source>
</evidence>
<dbReference type="Gene3D" id="1.20.5.1930">
    <property type="match status" value="1"/>
</dbReference>
<dbReference type="Proteomes" id="UP001501822">
    <property type="component" value="Unassembled WGS sequence"/>
</dbReference>
<evidence type="ECO:0000256" key="14">
    <source>
        <dbReference type="ARBA" id="ARBA00024827"/>
    </source>
</evidence>
<dbReference type="PROSITE" id="PS50109">
    <property type="entry name" value="HIS_KIN"/>
    <property type="match status" value="1"/>
</dbReference>
<keyword evidence="16" id="KW-0472">Membrane</keyword>
<keyword evidence="10 18" id="KW-0418">Kinase</keyword>
<dbReference type="InterPro" id="IPR036890">
    <property type="entry name" value="HATPase_C_sf"/>
</dbReference>
<keyword evidence="9" id="KW-0479">Metal-binding</keyword>
<evidence type="ECO:0000256" key="15">
    <source>
        <dbReference type="ARBA" id="ARBA00030800"/>
    </source>
</evidence>
<keyword evidence="16" id="KW-0812">Transmembrane</keyword>
<comment type="caution">
    <text evidence="18">The sequence shown here is derived from an EMBL/GenBank/DDBJ whole genome shotgun (WGS) entry which is preliminary data.</text>
</comment>
<dbReference type="Pfam" id="PF02518">
    <property type="entry name" value="HATPase_c"/>
    <property type="match status" value="1"/>
</dbReference>
<name>A0ABN0VRV6_9ACTN</name>
<dbReference type="InterPro" id="IPR011712">
    <property type="entry name" value="Sig_transdc_His_kin_sub3_dim/P"/>
</dbReference>
<dbReference type="EC" id="2.7.13.3" evidence="4"/>
<evidence type="ECO:0000256" key="2">
    <source>
        <dbReference type="ARBA" id="ARBA00001966"/>
    </source>
</evidence>
<evidence type="ECO:0000256" key="11">
    <source>
        <dbReference type="ARBA" id="ARBA00023004"/>
    </source>
</evidence>
<dbReference type="GO" id="GO:0016301">
    <property type="term" value="F:kinase activity"/>
    <property type="evidence" value="ECO:0007669"/>
    <property type="project" value="UniProtKB-KW"/>
</dbReference>
<dbReference type="CDD" id="cd16917">
    <property type="entry name" value="HATPase_UhpB-NarQ-NarX-like"/>
    <property type="match status" value="1"/>
</dbReference>
<feature type="transmembrane region" description="Helical" evidence="16">
    <location>
        <begin position="133"/>
        <end position="156"/>
    </location>
</feature>
<comment type="subcellular location">
    <subcellularLocation>
        <location evidence="3">Cytoplasm</location>
    </subcellularLocation>
</comment>
<feature type="transmembrane region" description="Helical" evidence="16">
    <location>
        <begin position="38"/>
        <end position="55"/>
    </location>
</feature>
<reference evidence="18 19" key="1">
    <citation type="journal article" date="2019" name="Int. J. Syst. Evol. Microbiol.">
        <title>The Global Catalogue of Microorganisms (GCM) 10K type strain sequencing project: providing services to taxonomists for standard genome sequencing and annotation.</title>
        <authorList>
            <consortium name="The Broad Institute Genomics Platform"/>
            <consortium name="The Broad Institute Genome Sequencing Center for Infectious Disease"/>
            <person name="Wu L."/>
            <person name="Ma J."/>
        </authorList>
    </citation>
    <scope>NUCLEOTIDE SEQUENCE [LARGE SCALE GENOMIC DNA]</scope>
    <source>
        <strain evidence="18 19">JCM 3146</strain>
    </source>
</reference>
<evidence type="ECO:0000313" key="19">
    <source>
        <dbReference type="Proteomes" id="UP001501822"/>
    </source>
</evidence>
<keyword evidence="6" id="KW-0004">4Fe-4S</keyword>
<proteinExistence type="predicted"/>
<evidence type="ECO:0000256" key="4">
    <source>
        <dbReference type="ARBA" id="ARBA00012438"/>
    </source>
</evidence>
<evidence type="ECO:0000256" key="9">
    <source>
        <dbReference type="ARBA" id="ARBA00022723"/>
    </source>
</evidence>
<comment type="function">
    <text evidence="14">Member of the two-component regulatory system NreB/NreC involved in the control of dissimilatory nitrate/nitrite reduction in response to oxygen. NreB functions as a direct oxygen sensor histidine kinase which is autophosphorylated, in the absence of oxygen, probably at the conserved histidine residue, and transfers its phosphate group probably to a conserved aspartate residue of NreC. NreB/NreC activates the expression of the nitrate (narGHJI) and nitrite (nir) reductase operons, as well as the putative nitrate transporter gene narT.</text>
</comment>
<dbReference type="SUPFAM" id="SSF55874">
    <property type="entry name" value="ATPase domain of HSP90 chaperone/DNA topoisomerase II/histidine kinase"/>
    <property type="match status" value="1"/>
</dbReference>
<comment type="catalytic activity">
    <reaction evidence="1">
        <text>ATP + protein L-histidine = ADP + protein N-phospho-L-histidine.</text>
        <dbReference type="EC" id="2.7.13.3"/>
    </reaction>
</comment>
<dbReference type="SMART" id="SM00387">
    <property type="entry name" value="HATPase_c"/>
    <property type="match status" value="1"/>
</dbReference>
<keyword evidence="12" id="KW-0902">Two-component regulatory system</keyword>
<evidence type="ECO:0000256" key="5">
    <source>
        <dbReference type="ARBA" id="ARBA00017322"/>
    </source>
</evidence>
<evidence type="ECO:0000256" key="10">
    <source>
        <dbReference type="ARBA" id="ARBA00022777"/>
    </source>
</evidence>
<keyword evidence="16" id="KW-1133">Transmembrane helix</keyword>
<gene>
    <name evidence="18" type="ORF">GCM10010151_02230</name>
</gene>
<dbReference type="Pfam" id="PF07730">
    <property type="entry name" value="HisKA_3"/>
    <property type="match status" value="1"/>
</dbReference>
<keyword evidence="7" id="KW-0963">Cytoplasm</keyword>
<dbReference type="InterPro" id="IPR004358">
    <property type="entry name" value="Sig_transdc_His_kin-like_C"/>
</dbReference>
<evidence type="ECO:0000256" key="16">
    <source>
        <dbReference type="SAM" id="Phobius"/>
    </source>
</evidence>
<organism evidence="18 19">
    <name type="scientific">Actinoallomurus spadix</name>
    <dbReference type="NCBI Taxonomy" id="79912"/>
    <lineage>
        <taxon>Bacteria</taxon>
        <taxon>Bacillati</taxon>
        <taxon>Actinomycetota</taxon>
        <taxon>Actinomycetes</taxon>
        <taxon>Streptosporangiales</taxon>
        <taxon>Thermomonosporaceae</taxon>
        <taxon>Actinoallomurus</taxon>
    </lineage>
</organism>
<keyword evidence="19" id="KW-1185">Reference proteome</keyword>
<evidence type="ECO:0000256" key="7">
    <source>
        <dbReference type="ARBA" id="ARBA00022490"/>
    </source>
</evidence>
<dbReference type="InterPro" id="IPR017205">
    <property type="entry name" value="Sig_transdc_His_kinase_ChrS"/>
</dbReference>
<dbReference type="EMBL" id="BAAABM010000003">
    <property type="protein sequence ID" value="GAA0315747.1"/>
    <property type="molecule type" value="Genomic_DNA"/>
</dbReference>
<keyword evidence="11" id="KW-0408">Iron</keyword>